<accession>A0A9P5T8B9</accession>
<evidence type="ECO:0000313" key="1">
    <source>
        <dbReference type="EMBL" id="KAF8478744.1"/>
    </source>
</evidence>
<comment type="caution">
    <text evidence="1">The sequence shown here is derived from an EMBL/GenBank/DDBJ whole genome shotgun (WGS) entry which is preliminary data.</text>
</comment>
<proteinExistence type="predicted"/>
<dbReference type="EMBL" id="WHVB01000011">
    <property type="protein sequence ID" value="KAF8478744.1"/>
    <property type="molecule type" value="Genomic_DNA"/>
</dbReference>
<dbReference type="Proteomes" id="UP000759537">
    <property type="component" value="Unassembled WGS sequence"/>
</dbReference>
<feature type="non-terminal residue" evidence="1">
    <location>
        <position position="166"/>
    </location>
</feature>
<evidence type="ECO:0000313" key="2">
    <source>
        <dbReference type="Proteomes" id="UP000759537"/>
    </source>
</evidence>
<organism evidence="1 2">
    <name type="scientific">Russula ochroleuca</name>
    <dbReference type="NCBI Taxonomy" id="152965"/>
    <lineage>
        <taxon>Eukaryota</taxon>
        <taxon>Fungi</taxon>
        <taxon>Dikarya</taxon>
        <taxon>Basidiomycota</taxon>
        <taxon>Agaricomycotina</taxon>
        <taxon>Agaricomycetes</taxon>
        <taxon>Russulales</taxon>
        <taxon>Russulaceae</taxon>
        <taxon>Russula</taxon>
    </lineage>
</organism>
<reference evidence="1" key="1">
    <citation type="submission" date="2019-10" db="EMBL/GenBank/DDBJ databases">
        <authorList>
            <consortium name="DOE Joint Genome Institute"/>
            <person name="Kuo A."/>
            <person name="Miyauchi S."/>
            <person name="Kiss E."/>
            <person name="Drula E."/>
            <person name="Kohler A."/>
            <person name="Sanchez-Garcia M."/>
            <person name="Andreopoulos B."/>
            <person name="Barry K.W."/>
            <person name="Bonito G."/>
            <person name="Buee M."/>
            <person name="Carver A."/>
            <person name="Chen C."/>
            <person name="Cichocki N."/>
            <person name="Clum A."/>
            <person name="Culley D."/>
            <person name="Crous P.W."/>
            <person name="Fauchery L."/>
            <person name="Girlanda M."/>
            <person name="Hayes R."/>
            <person name="Keri Z."/>
            <person name="LaButti K."/>
            <person name="Lipzen A."/>
            <person name="Lombard V."/>
            <person name="Magnuson J."/>
            <person name="Maillard F."/>
            <person name="Morin E."/>
            <person name="Murat C."/>
            <person name="Nolan M."/>
            <person name="Ohm R."/>
            <person name="Pangilinan J."/>
            <person name="Pereira M."/>
            <person name="Perotto S."/>
            <person name="Peter M."/>
            <person name="Riley R."/>
            <person name="Sitrit Y."/>
            <person name="Stielow B."/>
            <person name="Szollosi G."/>
            <person name="Zifcakova L."/>
            <person name="Stursova M."/>
            <person name="Spatafora J.W."/>
            <person name="Tedersoo L."/>
            <person name="Vaario L.-M."/>
            <person name="Yamada A."/>
            <person name="Yan M."/>
            <person name="Wang P."/>
            <person name="Xu J."/>
            <person name="Bruns T."/>
            <person name="Baldrian P."/>
            <person name="Vilgalys R."/>
            <person name="Henrissat B."/>
            <person name="Grigoriev I.V."/>
            <person name="Hibbett D."/>
            <person name="Nagy L.G."/>
            <person name="Martin F.M."/>
        </authorList>
    </citation>
    <scope>NUCLEOTIDE SEQUENCE</scope>
    <source>
        <strain evidence="1">Prilba</strain>
    </source>
</reference>
<sequence>FVATADQHYGPITTIRRDGQVVKHIPWTTFRFSETDWEQVLEASQILQDSNRIQQSFSAEKEPTLWKVLPAIEELQTAWEAKHDKPTFAKYHDAINDGLHKINKYYSHFNEKPAFIFALALHPYYKLAYIELTWGGAKEQEAEFEAGNLKAKNWQDEARKILEKTV</sequence>
<name>A0A9P5T8B9_9AGAM</name>
<keyword evidence="2" id="KW-1185">Reference proteome</keyword>
<dbReference type="SUPFAM" id="SSF53098">
    <property type="entry name" value="Ribonuclease H-like"/>
    <property type="match status" value="1"/>
</dbReference>
<dbReference type="OrthoDB" id="3237158at2759"/>
<gene>
    <name evidence="1" type="ORF">DFH94DRAFT_619565</name>
</gene>
<dbReference type="InterPro" id="IPR012337">
    <property type="entry name" value="RNaseH-like_sf"/>
</dbReference>
<protein>
    <submittedName>
        <fullName evidence="1">Uncharacterized protein</fullName>
    </submittedName>
</protein>
<dbReference type="AlphaFoldDB" id="A0A9P5T8B9"/>
<feature type="non-terminal residue" evidence="1">
    <location>
        <position position="1"/>
    </location>
</feature>
<reference evidence="1" key="2">
    <citation type="journal article" date="2020" name="Nat. Commun.">
        <title>Large-scale genome sequencing of mycorrhizal fungi provides insights into the early evolution of symbiotic traits.</title>
        <authorList>
            <person name="Miyauchi S."/>
            <person name="Kiss E."/>
            <person name="Kuo A."/>
            <person name="Drula E."/>
            <person name="Kohler A."/>
            <person name="Sanchez-Garcia M."/>
            <person name="Morin E."/>
            <person name="Andreopoulos B."/>
            <person name="Barry K.W."/>
            <person name="Bonito G."/>
            <person name="Buee M."/>
            <person name="Carver A."/>
            <person name="Chen C."/>
            <person name="Cichocki N."/>
            <person name="Clum A."/>
            <person name="Culley D."/>
            <person name="Crous P.W."/>
            <person name="Fauchery L."/>
            <person name="Girlanda M."/>
            <person name="Hayes R.D."/>
            <person name="Keri Z."/>
            <person name="LaButti K."/>
            <person name="Lipzen A."/>
            <person name="Lombard V."/>
            <person name="Magnuson J."/>
            <person name="Maillard F."/>
            <person name="Murat C."/>
            <person name="Nolan M."/>
            <person name="Ohm R.A."/>
            <person name="Pangilinan J."/>
            <person name="Pereira M.F."/>
            <person name="Perotto S."/>
            <person name="Peter M."/>
            <person name="Pfister S."/>
            <person name="Riley R."/>
            <person name="Sitrit Y."/>
            <person name="Stielow J.B."/>
            <person name="Szollosi G."/>
            <person name="Zifcakova L."/>
            <person name="Stursova M."/>
            <person name="Spatafora J.W."/>
            <person name="Tedersoo L."/>
            <person name="Vaario L.M."/>
            <person name="Yamada A."/>
            <person name="Yan M."/>
            <person name="Wang P."/>
            <person name="Xu J."/>
            <person name="Bruns T."/>
            <person name="Baldrian P."/>
            <person name="Vilgalys R."/>
            <person name="Dunand C."/>
            <person name="Henrissat B."/>
            <person name="Grigoriev I.V."/>
            <person name="Hibbett D."/>
            <person name="Nagy L.G."/>
            <person name="Martin F.M."/>
        </authorList>
    </citation>
    <scope>NUCLEOTIDE SEQUENCE</scope>
    <source>
        <strain evidence="1">Prilba</strain>
    </source>
</reference>